<dbReference type="Proteomes" id="UP001595969">
    <property type="component" value="Unassembled WGS sequence"/>
</dbReference>
<dbReference type="EMBL" id="JBHSGS010000029">
    <property type="protein sequence ID" value="MFC4719118.1"/>
    <property type="molecule type" value="Genomic_DNA"/>
</dbReference>
<reference evidence="2" key="1">
    <citation type="journal article" date="2019" name="Int. J. Syst. Evol. Microbiol.">
        <title>The Global Catalogue of Microorganisms (GCM) 10K type strain sequencing project: providing services to taxonomists for standard genome sequencing and annotation.</title>
        <authorList>
            <consortium name="The Broad Institute Genomics Platform"/>
            <consortium name="The Broad Institute Genome Sequencing Center for Infectious Disease"/>
            <person name="Wu L."/>
            <person name="Ma J."/>
        </authorList>
    </citation>
    <scope>NUCLEOTIDE SEQUENCE [LARGE SCALE GENOMIC DNA]</scope>
    <source>
        <strain evidence="2">CGMCC 1.19032</strain>
    </source>
</reference>
<protein>
    <submittedName>
        <fullName evidence="1">YtxH domain-containing protein</fullName>
    </submittedName>
</protein>
<dbReference type="InterPro" id="IPR024623">
    <property type="entry name" value="YtxH"/>
</dbReference>
<comment type="caution">
    <text evidence="1">The sequence shown here is derived from an EMBL/GenBank/DDBJ whole genome shotgun (WGS) entry which is preliminary data.</text>
</comment>
<keyword evidence="2" id="KW-1185">Reference proteome</keyword>
<dbReference type="Pfam" id="PF12732">
    <property type="entry name" value="YtxH"/>
    <property type="match status" value="1"/>
</dbReference>
<sequence>MSARFMKGLLFGSVIGAAGGLLFAPKKGQETQAELKQVFDEGLANVQMVQQDVQTVQANLLQTQQLAQEILPTFQKELAQEIEDFKFQANPRMARIREQVQTLKQHLDAADFKKNKI</sequence>
<organism evidence="1 2">
    <name type="scientific">Enterococcus lemanii</name>
    <dbReference type="NCBI Taxonomy" id="1159752"/>
    <lineage>
        <taxon>Bacteria</taxon>
        <taxon>Bacillati</taxon>
        <taxon>Bacillota</taxon>
        <taxon>Bacilli</taxon>
        <taxon>Lactobacillales</taxon>
        <taxon>Enterococcaceae</taxon>
        <taxon>Enterococcus</taxon>
    </lineage>
</organism>
<evidence type="ECO:0000313" key="2">
    <source>
        <dbReference type="Proteomes" id="UP001595969"/>
    </source>
</evidence>
<proteinExistence type="predicted"/>
<accession>A0ABV9MWS4</accession>
<name>A0ABV9MWS4_9ENTE</name>
<evidence type="ECO:0000313" key="1">
    <source>
        <dbReference type="EMBL" id="MFC4719118.1"/>
    </source>
</evidence>
<dbReference type="RefSeq" id="WP_204654280.1">
    <property type="nucleotide sequence ID" value="NZ_JAFBFD010000024.1"/>
</dbReference>
<gene>
    <name evidence="1" type="ORF">ACFO5I_05185</name>
</gene>